<dbReference type="AlphaFoldDB" id="A0AAN6P0Y1"/>
<feature type="compositionally biased region" description="Basic and acidic residues" evidence="1">
    <location>
        <begin position="16"/>
        <end position="50"/>
    </location>
</feature>
<sequence>MVILDNSDDSQAKMQKALEEDQKKAREEEERKKKEREEEEKKQKEEESARQARVRNTYSFTVILGKPQ</sequence>
<accession>A0AAN6P0Y1</accession>
<evidence type="ECO:0000256" key="1">
    <source>
        <dbReference type="SAM" id="MobiDB-lite"/>
    </source>
</evidence>
<keyword evidence="3" id="KW-1185">Reference proteome</keyword>
<dbReference type="EMBL" id="MU859100">
    <property type="protein sequence ID" value="KAK3953723.1"/>
    <property type="molecule type" value="Genomic_DNA"/>
</dbReference>
<organism evidence="2 3">
    <name type="scientific">Pseudoneurospora amorphoporcata</name>
    <dbReference type="NCBI Taxonomy" id="241081"/>
    <lineage>
        <taxon>Eukaryota</taxon>
        <taxon>Fungi</taxon>
        <taxon>Dikarya</taxon>
        <taxon>Ascomycota</taxon>
        <taxon>Pezizomycotina</taxon>
        <taxon>Sordariomycetes</taxon>
        <taxon>Sordariomycetidae</taxon>
        <taxon>Sordariales</taxon>
        <taxon>Sordariaceae</taxon>
        <taxon>Pseudoneurospora</taxon>
    </lineage>
</organism>
<evidence type="ECO:0000313" key="2">
    <source>
        <dbReference type="EMBL" id="KAK3953723.1"/>
    </source>
</evidence>
<proteinExistence type="predicted"/>
<feature type="region of interest" description="Disordered" evidence="1">
    <location>
        <begin position="1"/>
        <end position="68"/>
    </location>
</feature>
<dbReference type="Proteomes" id="UP001303222">
    <property type="component" value="Unassembled WGS sequence"/>
</dbReference>
<evidence type="ECO:0000313" key="3">
    <source>
        <dbReference type="Proteomes" id="UP001303222"/>
    </source>
</evidence>
<reference evidence="2" key="2">
    <citation type="submission" date="2023-06" db="EMBL/GenBank/DDBJ databases">
        <authorList>
            <consortium name="Lawrence Berkeley National Laboratory"/>
            <person name="Mondo S.J."/>
            <person name="Hensen N."/>
            <person name="Bonometti L."/>
            <person name="Westerberg I."/>
            <person name="Brannstrom I.O."/>
            <person name="Guillou S."/>
            <person name="Cros-Aarteil S."/>
            <person name="Calhoun S."/>
            <person name="Haridas S."/>
            <person name="Kuo A."/>
            <person name="Pangilinan J."/>
            <person name="Riley R."/>
            <person name="Labutti K."/>
            <person name="Andreopoulos B."/>
            <person name="Lipzen A."/>
            <person name="Chen C."/>
            <person name="Yanf M."/>
            <person name="Daum C."/>
            <person name="Ng V."/>
            <person name="Clum A."/>
            <person name="Steindorff A."/>
            <person name="Ohm R."/>
            <person name="Martin F."/>
            <person name="Silar P."/>
            <person name="Natvig D."/>
            <person name="Lalanne C."/>
            <person name="Gautier V."/>
            <person name="Ament-Velasquez S.L."/>
            <person name="Kruys A."/>
            <person name="Hutchinson M.I."/>
            <person name="Powell A.J."/>
            <person name="Barry K."/>
            <person name="Miller A.N."/>
            <person name="Grigoriev I.V."/>
            <person name="Debuchy R."/>
            <person name="Gladieux P."/>
            <person name="Thoren M.H."/>
            <person name="Johannesson H."/>
        </authorList>
    </citation>
    <scope>NUCLEOTIDE SEQUENCE</scope>
    <source>
        <strain evidence="2">CBS 626.80</strain>
    </source>
</reference>
<protein>
    <submittedName>
        <fullName evidence="2">Uncharacterized protein</fullName>
    </submittedName>
</protein>
<gene>
    <name evidence="2" type="ORF">QBC32DRAFT_386795</name>
</gene>
<reference evidence="2" key="1">
    <citation type="journal article" date="2023" name="Mol. Phylogenet. Evol.">
        <title>Genome-scale phylogeny and comparative genomics of the fungal order Sordariales.</title>
        <authorList>
            <person name="Hensen N."/>
            <person name="Bonometti L."/>
            <person name="Westerberg I."/>
            <person name="Brannstrom I.O."/>
            <person name="Guillou S."/>
            <person name="Cros-Aarteil S."/>
            <person name="Calhoun S."/>
            <person name="Haridas S."/>
            <person name="Kuo A."/>
            <person name="Mondo S."/>
            <person name="Pangilinan J."/>
            <person name="Riley R."/>
            <person name="LaButti K."/>
            <person name="Andreopoulos B."/>
            <person name="Lipzen A."/>
            <person name="Chen C."/>
            <person name="Yan M."/>
            <person name="Daum C."/>
            <person name="Ng V."/>
            <person name="Clum A."/>
            <person name="Steindorff A."/>
            <person name="Ohm R.A."/>
            <person name="Martin F."/>
            <person name="Silar P."/>
            <person name="Natvig D.O."/>
            <person name="Lalanne C."/>
            <person name="Gautier V."/>
            <person name="Ament-Velasquez S.L."/>
            <person name="Kruys A."/>
            <person name="Hutchinson M.I."/>
            <person name="Powell A.J."/>
            <person name="Barry K."/>
            <person name="Miller A.N."/>
            <person name="Grigoriev I.V."/>
            <person name="Debuchy R."/>
            <person name="Gladieux P."/>
            <person name="Hiltunen Thoren M."/>
            <person name="Johannesson H."/>
        </authorList>
    </citation>
    <scope>NUCLEOTIDE SEQUENCE</scope>
    <source>
        <strain evidence="2">CBS 626.80</strain>
    </source>
</reference>
<comment type="caution">
    <text evidence="2">The sequence shown here is derived from an EMBL/GenBank/DDBJ whole genome shotgun (WGS) entry which is preliminary data.</text>
</comment>
<name>A0AAN6P0Y1_9PEZI</name>